<evidence type="ECO:0000256" key="6">
    <source>
        <dbReference type="ARBA" id="ARBA00022475"/>
    </source>
</evidence>
<dbReference type="InterPro" id="IPR016274">
    <property type="entry name" value="Histidine_acid_Pase_euk"/>
</dbReference>
<dbReference type="PANTHER" id="PTHR20963:SF51">
    <property type="entry name" value="MULTIPLE INOSITOL POLYPHOSPHATE PHOSPHATASE 1"/>
    <property type="match status" value="1"/>
</dbReference>
<feature type="disulfide bond" evidence="16">
    <location>
        <begin position="260"/>
        <end position="275"/>
    </location>
</feature>
<evidence type="ECO:0000256" key="5">
    <source>
        <dbReference type="ARBA" id="ARBA00018097"/>
    </source>
</evidence>
<comment type="catalytic activity">
    <reaction evidence="13">
        <text>1D-myo-inositol 1,2,4,5,6-pentakisphosphate + H2O = 1D-myo-inositol 1,2,5,6-tetrakisphosphate + phosphate</text>
        <dbReference type="Rhea" id="RHEA:77115"/>
        <dbReference type="ChEBI" id="CHEBI:15377"/>
        <dbReference type="ChEBI" id="CHEBI:43474"/>
        <dbReference type="ChEBI" id="CHEBI:57798"/>
        <dbReference type="ChEBI" id="CHEBI:195535"/>
        <dbReference type="EC" id="3.1.3.62"/>
    </reaction>
    <physiologicalReaction direction="left-to-right" evidence="13">
        <dbReference type="Rhea" id="RHEA:77116"/>
    </physiologicalReaction>
</comment>
<comment type="catalytic activity">
    <reaction evidence="12">
        <text>1D-myo-inositol 1,2,5,6-tetrakisphosphate + H2O = 1D-myo-inositol 1,2,6-trisphosphate + phosphate</text>
        <dbReference type="Rhea" id="RHEA:77119"/>
        <dbReference type="ChEBI" id="CHEBI:15377"/>
        <dbReference type="ChEBI" id="CHEBI:43474"/>
        <dbReference type="ChEBI" id="CHEBI:195535"/>
        <dbReference type="ChEBI" id="CHEBI:195537"/>
        <dbReference type="EC" id="3.1.3.62"/>
    </reaction>
    <physiologicalReaction direction="left-to-right" evidence="12">
        <dbReference type="Rhea" id="RHEA:77120"/>
    </physiologicalReaction>
</comment>
<comment type="similarity">
    <text evidence="2">Belongs to the histidine acid phosphatase family. MINPP1 subfamily.</text>
</comment>
<accession>A0A026VZI3</accession>
<keyword evidence="9" id="KW-0472">Membrane</keyword>
<dbReference type="EMBL" id="KK107536">
    <property type="protein sequence ID" value="EZA49193.1"/>
    <property type="molecule type" value="Genomic_DNA"/>
</dbReference>
<protein>
    <recommendedName>
        <fullName evidence="5">Multiple inositol polyphosphate phosphatase 1</fullName>
        <ecNumber evidence="4">3.1.3.62</ecNumber>
        <ecNumber evidence="3">3.1.3.80</ecNumber>
    </recommendedName>
    <alternativeName>
        <fullName evidence="11">2,3-bisphosphoglycerate 3-phosphatase</fullName>
    </alternativeName>
</protein>
<dbReference type="GO" id="GO:0003993">
    <property type="term" value="F:acid phosphatase activity"/>
    <property type="evidence" value="ECO:0007669"/>
    <property type="project" value="TreeGrafter"/>
</dbReference>
<keyword evidence="19" id="KW-1185">Reference proteome</keyword>
<dbReference type="Gene3D" id="3.40.50.1240">
    <property type="entry name" value="Phosphoglycerate mutase-like"/>
    <property type="match status" value="1"/>
</dbReference>
<dbReference type="STRING" id="2015173.A0A026VZI3"/>
<comment type="catalytic activity">
    <reaction evidence="14">
        <text>1D-myo-inositol hexakisphosphate + H2O = 1D-myo-inositol 1,2,4,5,6-pentakisphosphate + phosphate</text>
        <dbReference type="Rhea" id="RHEA:16989"/>
        <dbReference type="ChEBI" id="CHEBI:15377"/>
        <dbReference type="ChEBI" id="CHEBI:43474"/>
        <dbReference type="ChEBI" id="CHEBI:57798"/>
        <dbReference type="ChEBI" id="CHEBI:58130"/>
        <dbReference type="EC" id="3.1.3.62"/>
    </reaction>
    <physiologicalReaction direction="left-to-right" evidence="14">
        <dbReference type="Rhea" id="RHEA:16990"/>
    </physiologicalReaction>
</comment>
<evidence type="ECO:0000256" key="15">
    <source>
        <dbReference type="ARBA" id="ARBA00043832"/>
    </source>
</evidence>
<evidence type="ECO:0000256" key="10">
    <source>
        <dbReference type="ARBA" id="ARBA00023180"/>
    </source>
</evidence>
<evidence type="ECO:0000313" key="18">
    <source>
        <dbReference type="EMBL" id="EZA49193.1"/>
    </source>
</evidence>
<dbReference type="InterPro" id="IPR029033">
    <property type="entry name" value="His_PPase_superfam"/>
</dbReference>
<evidence type="ECO:0000256" key="11">
    <source>
        <dbReference type="ARBA" id="ARBA00031642"/>
    </source>
</evidence>
<evidence type="ECO:0000256" key="16">
    <source>
        <dbReference type="PIRSR" id="PIRSR000894-2"/>
    </source>
</evidence>
<comment type="subcellular location">
    <subcellularLocation>
        <location evidence="1">Cell membrane</location>
    </subcellularLocation>
</comment>
<proteinExistence type="inferred from homology"/>
<evidence type="ECO:0000256" key="12">
    <source>
        <dbReference type="ARBA" id="ARBA00043668"/>
    </source>
</evidence>
<dbReference type="OMA" id="RGRSDWC"/>
<sequence length="449" mass="52278">MLWKLFVEINILGMVIANIFVASTYKHNDDNYECKLGAKTPYRCIANYDDAPLKYAGCIPKKIWLLLRHGTRYPGSKYIPRMMDELPQLQHIILENYKNGTTSLSADDAVLLKEWRFPLVPSDMMKLAAEGENEMNDLAERYQARFSSLMPDTYSNQTYKFKFTSTQRTEESAKHFAIGLFGWHNSQKVWYPKPVYQDPVIRFYKACPRWRQQVDKNPDAMLEKRRFLNSEVVADMLNNITKRIAYKINYDTAHLMHTMCAFETAWNQSEVSPWCKIFSLNDFRVFEYAEDLEFYWIDGYGYRLTYEQACPALKDMFDFFTSKEEQTAKVHFTHSGTVLKLLALLGVAKEAYPLMHDTFVLNERNERAWRSSIIDAFASNIAFVLYDCSSHGPSILFMLQERPVSLPHCPNGAPCPMSIMKTAYPDRDEECQFDAMCRIENKLHNTVSL</sequence>
<comment type="catalytic activity">
    <reaction evidence="15">
        <text>(2R)-2,3-bisphosphoglycerate + H2O = (2R)-2-phosphoglycerate + phosphate</text>
        <dbReference type="Rhea" id="RHEA:27381"/>
        <dbReference type="ChEBI" id="CHEBI:15377"/>
        <dbReference type="ChEBI" id="CHEBI:43474"/>
        <dbReference type="ChEBI" id="CHEBI:58248"/>
        <dbReference type="ChEBI" id="CHEBI:58289"/>
        <dbReference type="EC" id="3.1.3.80"/>
    </reaction>
    <physiologicalReaction direction="left-to-right" evidence="15">
        <dbReference type="Rhea" id="RHEA:27382"/>
    </physiologicalReaction>
</comment>
<keyword evidence="10" id="KW-0325">Glycoprotein</keyword>
<evidence type="ECO:0000256" key="2">
    <source>
        <dbReference type="ARBA" id="ARBA00008422"/>
    </source>
</evidence>
<evidence type="ECO:0000256" key="8">
    <source>
        <dbReference type="ARBA" id="ARBA00022801"/>
    </source>
</evidence>
<organism evidence="18 19">
    <name type="scientific">Ooceraea biroi</name>
    <name type="common">Clonal raider ant</name>
    <name type="synonym">Cerapachys biroi</name>
    <dbReference type="NCBI Taxonomy" id="2015173"/>
    <lineage>
        <taxon>Eukaryota</taxon>
        <taxon>Metazoa</taxon>
        <taxon>Ecdysozoa</taxon>
        <taxon>Arthropoda</taxon>
        <taxon>Hexapoda</taxon>
        <taxon>Insecta</taxon>
        <taxon>Pterygota</taxon>
        <taxon>Neoptera</taxon>
        <taxon>Endopterygota</taxon>
        <taxon>Hymenoptera</taxon>
        <taxon>Apocrita</taxon>
        <taxon>Aculeata</taxon>
        <taxon>Formicoidea</taxon>
        <taxon>Formicidae</taxon>
        <taxon>Dorylinae</taxon>
        <taxon>Ooceraea</taxon>
    </lineage>
</organism>
<evidence type="ECO:0000256" key="17">
    <source>
        <dbReference type="SAM" id="SignalP"/>
    </source>
</evidence>
<dbReference type="SUPFAM" id="SSF53254">
    <property type="entry name" value="Phosphoglycerate mutase-like"/>
    <property type="match status" value="1"/>
</dbReference>
<evidence type="ECO:0000256" key="14">
    <source>
        <dbReference type="ARBA" id="ARBA00043691"/>
    </source>
</evidence>
<dbReference type="GO" id="GO:0052745">
    <property type="term" value="F:inositol phosphate phosphatase activity"/>
    <property type="evidence" value="ECO:0007669"/>
    <property type="project" value="TreeGrafter"/>
</dbReference>
<dbReference type="InterPro" id="IPR000560">
    <property type="entry name" value="His_Pase_clade-2"/>
</dbReference>
<evidence type="ECO:0000256" key="4">
    <source>
        <dbReference type="ARBA" id="ARBA00013040"/>
    </source>
</evidence>
<name>A0A026VZI3_OOCBI</name>
<reference evidence="18 19" key="1">
    <citation type="journal article" date="2014" name="Curr. Biol.">
        <title>The genome of the clonal raider ant Cerapachys biroi.</title>
        <authorList>
            <person name="Oxley P.R."/>
            <person name="Ji L."/>
            <person name="Fetter-Pruneda I."/>
            <person name="McKenzie S.K."/>
            <person name="Li C."/>
            <person name="Hu H."/>
            <person name="Zhang G."/>
            <person name="Kronauer D.J."/>
        </authorList>
    </citation>
    <scope>NUCLEOTIDE SEQUENCE [LARGE SCALE GENOMIC DNA]</scope>
</reference>
<keyword evidence="8" id="KW-0378">Hydrolase</keyword>
<dbReference type="PANTHER" id="PTHR20963">
    <property type="entry name" value="MULTIPLE INOSITOL POLYPHOSPHATE PHOSPHATASE-RELATED"/>
    <property type="match status" value="1"/>
</dbReference>
<keyword evidence="7 17" id="KW-0732">Signal</keyword>
<evidence type="ECO:0000256" key="7">
    <source>
        <dbReference type="ARBA" id="ARBA00022729"/>
    </source>
</evidence>
<dbReference type="CDD" id="cd07061">
    <property type="entry name" value="HP_HAP_like"/>
    <property type="match status" value="1"/>
</dbReference>
<dbReference type="AlphaFoldDB" id="A0A026VZI3"/>
<dbReference type="EC" id="3.1.3.62" evidence="4"/>
<evidence type="ECO:0000256" key="1">
    <source>
        <dbReference type="ARBA" id="ARBA00004236"/>
    </source>
</evidence>
<dbReference type="GO" id="GO:0005886">
    <property type="term" value="C:plasma membrane"/>
    <property type="evidence" value="ECO:0007669"/>
    <property type="project" value="UniProtKB-SubCell"/>
</dbReference>
<evidence type="ECO:0000256" key="9">
    <source>
        <dbReference type="ARBA" id="ARBA00023136"/>
    </source>
</evidence>
<evidence type="ECO:0000256" key="3">
    <source>
        <dbReference type="ARBA" id="ARBA00012976"/>
    </source>
</evidence>
<evidence type="ECO:0000313" key="19">
    <source>
        <dbReference type="Proteomes" id="UP000053097"/>
    </source>
</evidence>
<dbReference type="Pfam" id="PF00328">
    <property type="entry name" value="His_Phos_2"/>
    <property type="match status" value="1"/>
</dbReference>
<gene>
    <name evidence="18" type="ORF">X777_12602</name>
</gene>
<dbReference type="OrthoDB" id="6509975at2759"/>
<dbReference type="PIRSF" id="PIRSF000894">
    <property type="entry name" value="Acid_phosphatase"/>
    <property type="match status" value="1"/>
</dbReference>
<dbReference type="FunFam" id="3.40.50.1240:FF:000014">
    <property type="entry name" value="Multiple inositol polyphosphate phosphatase 1"/>
    <property type="match status" value="1"/>
</dbReference>
<dbReference type="GO" id="GO:0034417">
    <property type="term" value="F:bisphosphoglycerate 3-phosphatase activity"/>
    <property type="evidence" value="ECO:0007669"/>
    <property type="project" value="UniProtKB-EC"/>
</dbReference>
<dbReference type="EC" id="3.1.3.80" evidence="3"/>
<feature type="chain" id="PRO_5001541081" description="Multiple inositol polyphosphate phosphatase 1" evidence="17">
    <location>
        <begin position="18"/>
        <end position="449"/>
    </location>
</feature>
<keyword evidence="16" id="KW-1015">Disulfide bond</keyword>
<keyword evidence="6" id="KW-1003">Cell membrane</keyword>
<dbReference type="Proteomes" id="UP000053097">
    <property type="component" value="Unassembled WGS sequence"/>
</dbReference>
<feature type="signal peptide" evidence="17">
    <location>
        <begin position="1"/>
        <end position="17"/>
    </location>
</feature>
<evidence type="ECO:0000256" key="13">
    <source>
        <dbReference type="ARBA" id="ARBA00043671"/>
    </source>
</evidence>
<feature type="disulfide bond" evidence="16">
    <location>
        <begin position="58"/>
        <end position="388"/>
    </location>
</feature>